<dbReference type="GO" id="GO:0007165">
    <property type="term" value="P:signal transduction"/>
    <property type="evidence" value="ECO:0007669"/>
    <property type="project" value="InterPro"/>
</dbReference>
<dbReference type="InterPro" id="IPR038185">
    <property type="entry name" value="MyTH4_dom_sf"/>
</dbReference>
<feature type="region of interest" description="Disordered" evidence="1">
    <location>
        <begin position="98"/>
        <end position="308"/>
    </location>
</feature>
<feature type="compositionally biased region" description="Low complexity" evidence="1">
    <location>
        <begin position="720"/>
        <end position="736"/>
    </location>
</feature>
<evidence type="ECO:0000313" key="4">
    <source>
        <dbReference type="EMBL" id="KAK7098330.1"/>
    </source>
</evidence>
<keyword evidence="5" id="KW-1185">Reference proteome</keyword>
<dbReference type="SMART" id="SM00139">
    <property type="entry name" value="MyTH4"/>
    <property type="match status" value="1"/>
</dbReference>
<feature type="compositionally biased region" description="Polar residues" evidence="1">
    <location>
        <begin position="487"/>
        <end position="523"/>
    </location>
</feature>
<evidence type="ECO:0000256" key="1">
    <source>
        <dbReference type="SAM" id="MobiDB-lite"/>
    </source>
</evidence>
<dbReference type="FunFam" id="1.10.555.10:FF:000011">
    <property type="entry name" value="Rho GTPase-activating protein 39"/>
    <property type="match status" value="1"/>
</dbReference>
<feature type="compositionally biased region" description="Polar residues" evidence="1">
    <location>
        <begin position="291"/>
        <end position="304"/>
    </location>
</feature>
<feature type="region of interest" description="Disordered" evidence="1">
    <location>
        <begin position="357"/>
        <end position="544"/>
    </location>
</feature>
<reference evidence="4 5" key="1">
    <citation type="submission" date="2024-02" db="EMBL/GenBank/DDBJ databases">
        <title>Chromosome-scale genome assembly of the rough periwinkle Littorina saxatilis.</title>
        <authorList>
            <person name="De Jode A."/>
            <person name="Faria R."/>
            <person name="Formenti G."/>
            <person name="Sims Y."/>
            <person name="Smith T.P."/>
            <person name="Tracey A."/>
            <person name="Wood J.M.D."/>
            <person name="Zagrodzka Z.B."/>
            <person name="Johannesson K."/>
            <person name="Butlin R.K."/>
            <person name="Leder E.H."/>
        </authorList>
    </citation>
    <scope>NUCLEOTIDE SEQUENCE [LARGE SCALE GENOMIC DNA]</scope>
    <source>
        <strain evidence="4">Snail1</strain>
        <tissue evidence="4">Muscle</tissue>
    </source>
</reference>
<dbReference type="InterPro" id="IPR008936">
    <property type="entry name" value="Rho_GTPase_activation_prot"/>
</dbReference>
<protein>
    <recommendedName>
        <fullName evidence="6">Rho GTPase-activating protein 39</fullName>
    </recommendedName>
</protein>
<feature type="compositionally biased region" description="Polar residues" evidence="1">
    <location>
        <begin position="408"/>
        <end position="429"/>
    </location>
</feature>
<dbReference type="EMBL" id="JBAMIC010000012">
    <property type="protein sequence ID" value="KAK7098330.1"/>
    <property type="molecule type" value="Genomic_DNA"/>
</dbReference>
<evidence type="ECO:0000259" key="2">
    <source>
        <dbReference type="PROSITE" id="PS50238"/>
    </source>
</evidence>
<evidence type="ECO:0008006" key="6">
    <source>
        <dbReference type="Google" id="ProtNLM"/>
    </source>
</evidence>
<feature type="compositionally biased region" description="Low complexity" evidence="1">
    <location>
        <begin position="113"/>
        <end position="125"/>
    </location>
</feature>
<dbReference type="GO" id="GO:0005856">
    <property type="term" value="C:cytoskeleton"/>
    <property type="evidence" value="ECO:0007669"/>
    <property type="project" value="InterPro"/>
</dbReference>
<accession>A0AAN9G945</accession>
<dbReference type="FunFam" id="1.25.40.530:FF:000020">
    <property type="entry name" value="Predicted protein"/>
    <property type="match status" value="1"/>
</dbReference>
<dbReference type="PANTHER" id="PTHR45876:SF8">
    <property type="entry name" value="FI04035P"/>
    <property type="match status" value="1"/>
</dbReference>
<feature type="compositionally biased region" description="Basic and acidic residues" evidence="1">
    <location>
        <begin position="383"/>
        <end position="396"/>
    </location>
</feature>
<comment type="caution">
    <text evidence="4">The sequence shown here is derived from an EMBL/GenBank/DDBJ whole genome shotgun (WGS) entry which is preliminary data.</text>
</comment>
<feature type="compositionally biased region" description="Gly residues" evidence="1">
    <location>
        <begin position="100"/>
        <end position="112"/>
    </location>
</feature>
<dbReference type="GO" id="GO:0005096">
    <property type="term" value="F:GTPase activator activity"/>
    <property type="evidence" value="ECO:0007669"/>
    <property type="project" value="TreeGrafter"/>
</dbReference>
<feature type="compositionally biased region" description="Polar residues" evidence="1">
    <location>
        <begin position="9"/>
        <end position="22"/>
    </location>
</feature>
<feature type="domain" description="MyTH4" evidence="3">
    <location>
        <begin position="772"/>
        <end position="929"/>
    </location>
</feature>
<feature type="compositionally biased region" description="Low complexity" evidence="1">
    <location>
        <begin position="139"/>
        <end position="152"/>
    </location>
</feature>
<dbReference type="Pfam" id="PF00620">
    <property type="entry name" value="RhoGAP"/>
    <property type="match status" value="1"/>
</dbReference>
<gene>
    <name evidence="4" type="ORF">V1264_002654</name>
</gene>
<feature type="compositionally biased region" description="Basic and acidic residues" evidence="1">
    <location>
        <begin position="446"/>
        <end position="455"/>
    </location>
</feature>
<dbReference type="Pfam" id="PF00784">
    <property type="entry name" value="MyTH4"/>
    <property type="match status" value="1"/>
</dbReference>
<dbReference type="Proteomes" id="UP001374579">
    <property type="component" value="Unassembled WGS sequence"/>
</dbReference>
<feature type="compositionally biased region" description="Polar residues" evidence="1">
    <location>
        <begin position="649"/>
        <end position="665"/>
    </location>
</feature>
<proteinExistence type="predicted"/>
<feature type="compositionally biased region" description="Gly residues" evidence="1">
    <location>
        <begin position="432"/>
        <end position="443"/>
    </location>
</feature>
<dbReference type="InterPro" id="IPR000198">
    <property type="entry name" value="RhoGAP_dom"/>
</dbReference>
<organism evidence="4 5">
    <name type="scientific">Littorina saxatilis</name>
    <dbReference type="NCBI Taxonomy" id="31220"/>
    <lineage>
        <taxon>Eukaryota</taxon>
        <taxon>Metazoa</taxon>
        <taxon>Spiralia</taxon>
        <taxon>Lophotrochozoa</taxon>
        <taxon>Mollusca</taxon>
        <taxon>Gastropoda</taxon>
        <taxon>Caenogastropoda</taxon>
        <taxon>Littorinimorpha</taxon>
        <taxon>Littorinoidea</taxon>
        <taxon>Littorinidae</taxon>
        <taxon>Littorina</taxon>
    </lineage>
</organism>
<name>A0AAN9G945_9CAEN</name>
<dbReference type="Gene3D" id="1.10.555.10">
    <property type="entry name" value="Rho GTPase activation protein"/>
    <property type="match status" value="1"/>
</dbReference>
<feature type="compositionally biased region" description="Low complexity" evidence="1">
    <location>
        <begin position="271"/>
        <end position="280"/>
    </location>
</feature>
<evidence type="ECO:0000259" key="3">
    <source>
        <dbReference type="PROSITE" id="PS51016"/>
    </source>
</evidence>
<evidence type="ECO:0000313" key="5">
    <source>
        <dbReference type="Proteomes" id="UP001374579"/>
    </source>
</evidence>
<dbReference type="PROSITE" id="PS51016">
    <property type="entry name" value="MYTH4"/>
    <property type="match status" value="1"/>
</dbReference>
<feature type="domain" description="Rho-GAP" evidence="2">
    <location>
        <begin position="940"/>
        <end position="1128"/>
    </location>
</feature>
<dbReference type="CDD" id="cd04389">
    <property type="entry name" value="RhoGAP_KIAA1688"/>
    <property type="match status" value="1"/>
</dbReference>
<dbReference type="SUPFAM" id="SSF48350">
    <property type="entry name" value="GTPase activation domain, GAP"/>
    <property type="match status" value="1"/>
</dbReference>
<feature type="compositionally biased region" description="Polar residues" evidence="1">
    <location>
        <begin position="252"/>
        <end position="265"/>
    </location>
</feature>
<feature type="region of interest" description="Disordered" evidence="1">
    <location>
        <begin position="604"/>
        <end position="747"/>
    </location>
</feature>
<dbReference type="SMART" id="SM00324">
    <property type="entry name" value="RhoGAP"/>
    <property type="match status" value="1"/>
</dbReference>
<dbReference type="AlphaFoldDB" id="A0AAN9G945"/>
<dbReference type="InterPro" id="IPR000857">
    <property type="entry name" value="MyTH4_dom"/>
</dbReference>
<dbReference type="GO" id="GO:0005737">
    <property type="term" value="C:cytoplasm"/>
    <property type="evidence" value="ECO:0007669"/>
    <property type="project" value="TreeGrafter"/>
</dbReference>
<feature type="compositionally biased region" description="Polar residues" evidence="1">
    <location>
        <begin position="737"/>
        <end position="747"/>
    </location>
</feature>
<feature type="compositionally biased region" description="Polar residues" evidence="1">
    <location>
        <begin position="611"/>
        <end position="621"/>
    </location>
</feature>
<dbReference type="PANTHER" id="PTHR45876">
    <property type="entry name" value="FI04035P"/>
    <property type="match status" value="1"/>
</dbReference>
<dbReference type="Gene3D" id="1.25.40.530">
    <property type="entry name" value="MyTH4 domain"/>
    <property type="match status" value="1"/>
</dbReference>
<dbReference type="PROSITE" id="PS50238">
    <property type="entry name" value="RHOGAP"/>
    <property type="match status" value="1"/>
</dbReference>
<feature type="region of interest" description="Disordered" evidence="1">
    <location>
        <begin position="1"/>
        <end position="22"/>
    </location>
</feature>
<feature type="compositionally biased region" description="Gly residues" evidence="1">
    <location>
        <begin position="530"/>
        <end position="544"/>
    </location>
</feature>
<sequence>MQGGGGGQNFTPTFLPTPSSSDDYGSNNITDNGCLAPTYVTENLLCSDVNSSDVSSMARHIASLPPHTFLQDVGFFMLFSSLSLIYAFVFLLRKRREHSGGGGGGSGGGGGRAASLRSSSSGQSQTSPRAARKHRYTRQDSTSSHSSSSGRQDGSDSHSHSSVNGDVHRRGSHSSQSTQSDVLPFTPLPRSIARRDSFEMPQRTIIDSPRPMRSRSLHKKTSDSSMTRSHNAGIPPPPPPGGMAGDPYAFQRQGSFDSRQRQTGMSESHSRQSSVSNSPSRQLPYGDTPSPRKTSLQEMGTQASPLPAEGFPSSLVYVRPDNYHQEVPGSVVPRVYSPDLRSGREEYLAFSQDIAGQQGSASPLPGLHKSKPRAFPRTNPTCIRREGQQTGFKRDGSNTGYDVPYPQQDASLFTSTTGIQSSQSYSSDTGESYGGSSGVGVGGVLYRHERSDSDTSHSSSRVMGYHAPERTPSDSHVMYSRMRELSDSQSSQGSLRNMSDGHSSHSSLRNLQDSTVSVHDSTTSSSSKSGGSGGGGLSGGGGNMGVVRANVLGLGLDSEHRHERSDSQLSQPPFNVSVTSPVELTEEPDYANVPPPSAVFVGLHSNGYQGGNSQDSNNSAVSVKEDLQTSLKYPDYDLVPDQSFDDSDTSSMLSTNSPRGTLQSSPPIPIPIHLPPEGQAHHASLRRRKGEKGEASPAVERSQSLQADMTHRPLSMVVPSPSDANMSLSPSSSSLNRQKLPSESDIESYSQLNRHKKGIFGKKVSINNMLTWSKDPIQKPMIRTNDKNIKKEACDIFKLIQLYMGDRRGKQAPLSVALEIIGKGWTAANLRDEIFIQLTRQTTENKREESLQRGWELLAMCLNFFPPSNSFHSYLDGYISKNQDHSLDLPNVPVSHFATHCHQRLERIMQTGAKKGVRRPTLDEVEQAMKSIFHPSMFGSMLDDVMLLQKDRYPERQLPWIQTTLSEEVLRMSGTLTEGIFRVPGDIDEVNALKLRCDQWMVPSDCPDPHVPASLLKLWYRELSEPLIPPDLYEECVENHNNPSVAISIVHRLPDINRLVLCYLIRFLQVFAAPENAVVTKMDVNNLAMVMAPNCLRCESQDPRIIFENTRKEMGFLRTLIQSLDTSFMEGIV</sequence>